<dbReference type="PANTHER" id="PTHR43757:SF2">
    <property type="entry name" value="AMINOMETHYLTRANSFERASE, MITOCHONDRIAL"/>
    <property type="match status" value="1"/>
</dbReference>
<dbReference type="Proteomes" id="UP000094969">
    <property type="component" value="Plasmid unnamed1"/>
</dbReference>
<organism evidence="2 3">
    <name type="scientific">Bosea vaviloviae</name>
    <dbReference type="NCBI Taxonomy" id="1526658"/>
    <lineage>
        <taxon>Bacteria</taxon>
        <taxon>Pseudomonadati</taxon>
        <taxon>Pseudomonadota</taxon>
        <taxon>Alphaproteobacteria</taxon>
        <taxon>Hyphomicrobiales</taxon>
        <taxon>Boseaceae</taxon>
        <taxon>Bosea</taxon>
    </lineage>
</organism>
<dbReference type="InterPro" id="IPR006222">
    <property type="entry name" value="GCVT_N"/>
</dbReference>
<dbReference type="RefSeq" id="WP_069694121.1">
    <property type="nucleotide sequence ID" value="NZ_CP017148.1"/>
</dbReference>
<dbReference type="Pfam" id="PF01571">
    <property type="entry name" value="GCV_T"/>
    <property type="match status" value="1"/>
</dbReference>
<accession>A0A1D7UC34</accession>
<dbReference type="OrthoDB" id="9800828at2"/>
<evidence type="ECO:0000313" key="2">
    <source>
        <dbReference type="EMBL" id="AOO84938.1"/>
    </source>
</evidence>
<protein>
    <submittedName>
        <fullName evidence="2">Glycine cleavage system protein T</fullName>
    </submittedName>
</protein>
<keyword evidence="3" id="KW-1185">Reference proteome</keyword>
<dbReference type="GO" id="GO:0005829">
    <property type="term" value="C:cytosol"/>
    <property type="evidence" value="ECO:0007669"/>
    <property type="project" value="TreeGrafter"/>
</dbReference>
<sequence>MNQVTGQPSLEEFLKGIPDLVDYFYNDTTAPHSKDRSGLTPVPAEFGNWVDEQKAWRDGAVLFDQSHHMPEMFLKGPDAFRMLNRIGINSFDKFVPGKAKQFVACNHDGHMIGECVLFYLAENSFELVSGMHMQNWVEYHATTGGYDVTIERDLPTSVNPRGRTQFRFGLDGPASDEIFAAVVEGPVPNIPFFNFARVRIAGCDVLALRHGMAGGRGVELGGHIADGPKVREALLNAGATLGLRPGGTSAYFSGNTEGGWMPYPLPAVYTGTELKAYREWLPSSSWETSSQLGGSFRAQKIEDYYVTPWDMGYDRILKFDHDFIGGEALRRAAEGPRRTAVTLVWNVDDVVDIFRSQLEDELPYKQLRFPMASYSFQQNDEVRDASGDLIGLSNFCGYSANERRVMSLANVARDKATPGLDVTVTWGEPDGGSRKRHVERHRQKIVRAQVAPWPYAMASQRRPT</sequence>
<dbReference type="EMBL" id="CP017148">
    <property type="protein sequence ID" value="AOO84938.1"/>
    <property type="molecule type" value="Genomic_DNA"/>
</dbReference>
<dbReference type="PANTHER" id="PTHR43757">
    <property type="entry name" value="AMINOMETHYLTRANSFERASE"/>
    <property type="match status" value="1"/>
</dbReference>
<reference evidence="2 3" key="1">
    <citation type="journal article" date="2015" name="Antonie Van Leeuwenhoek">
        <title>Bosea vaviloviae sp. nov., a new species of slow-growing rhizobia isolated from nodules of the relict species Vavilovia formosa (Stev.) Fed.</title>
        <authorList>
            <person name="Safronova V.I."/>
            <person name="Kuznetsova I.G."/>
            <person name="Sazanova A.L."/>
            <person name="Kimeklis A.K."/>
            <person name="Belimov A.A."/>
            <person name="Andronov E.E."/>
            <person name="Pinaev A.G."/>
            <person name="Chizhevskaya E.P."/>
            <person name="Pukhaev A.R."/>
            <person name="Popov K.P."/>
            <person name="Willems A."/>
            <person name="Tikhonovich I.A."/>
        </authorList>
    </citation>
    <scope>NUCLEOTIDE SEQUENCE [LARGE SCALE GENOMIC DNA]</scope>
    <source>
        <strain evidence="2 3">Vaf18</strain>
        <plasmid evidence="2">unnamed1</plasmid>
    </source>
</reference>
<dbReference type="KEGG" id="bvv:BHK69_29845"/>
<geneLocation type="plasmid" evidence="2 3">
    <name>unnamed1</name>
</geneLocation>
<dbReference type="InterPro" id="IPR027266">
    <property type="entry name" value="TrmE/GcvT-like"/>
</dbReference>
<dbReference type="SUPFAM" id="SSF103025">
    <property type="entry name" value="Folate-binding domain"/>
    <property type="match status" value="1"/>
</dbReference>
<evidence type="ECO:0000313" key="3">
    <source>
        <dbReference type="Proteomes" id="UP000094969"/>
    </source>
</evidence>
<dbReference type="InterPro" id="IPR028896">
    <property type="entry name" value="GcvT/YgfZ/DmdA"/>
</dbReference>
<proteinExistence type="predicted"/>
<evidence type="ECO:0000259" key="1">
    <source>
        <dbReference type="Pfam" id="PF01571"/>
    </source>
</evidence>
<keyword evidence="2" id="KW-0614">Plasmid</keyword>
<name>A0A1D7UC34_9HYPH</name>
<gene>
    <name evidence="2" type="ORF">BHK69_29845</name>
</gene>
<dbReference type="AlphaFoldDB" id="A0A1D7UC34"/>
<feature type="domain" description="GCVT N-terminal" evidence="1">
    <location>
        <begin position="47"/>
        <end position="260"/>
    </location>
</feature>
<dbReference type="Gene3D" id="3.30.1360.120">
    <property type="entry name" value="Probable tRNA modification gtpase trme, domain 1"/>
    <property type="match status" value="1"/>
</dbReference>